<feature type="signal peptide" evidence="2">
    <location>
        <begin position="1"/>
        <end position="29"/>
    </location>
</feature>
<dbReference type="Proteomes" id="UP000054526">
    <property type="component" value="Unassembled WGS sequence"/>
</dbReference>
<feature type="chain" id="PRO_5047208748" description="DUF5667 domain-containing protein" evidence="2">
    <location>
        <begin position="30"/>
        <end position="292"/>
    </location>
</feature>
<organism evidence="4 5">
    <name type="scientific">Cohnella kolymensis</name>
    <dbReference type="NCBI Taxonomy" id="1590652"/>
    <lineage>
        <taxon>Bacteria</taxon>
        <taxon>Bacillati</taxon>
        <taxon>Bacillota</taxon>
        <taxon>Bacilli</taxon>
        <taxon>Bacillales</taxon>
        <taxon>Paenibacillaceae</taxon>
        <taxon>Cohnella</taxon>
    </lineage>
</organism>
<evidence type="ECO:0000313" key="4">
    <source>
        <dbReference type="EMBL" id="KIL34211.1"/>
    </source>
</evidence>
<evidence type="ECO:0000313" key="5">
    <source>
        <dbReference type="Proteomes" id="UP000054526"/>
    </source>
</evidence>
<sequence>MKPKSIKLITNTILSAVLAMGIGTTSAFANETQTAAHESTAPAPVTGSTESSVTTTAPQSNLSELPADFFYLFKTIVIKIEIVLTDDQVKQAKLHSVITQERIKRAEVLIIKGKTDLAVETLQQSVAEQDQEIEESLQSDENESNEEIQDQLRHNIEALTIVMAKVKNPKAKAALAKNIKKSKAKLLIIIEQPGEPEEQKTGLTEVEVQLQAKPVKTEQVENDDDQKRFEDEDKNDDEDSGDKDEDRKAMQEKMKSERKAAQEQYKHDRKMAHEQSKKERKESHEKSKGDNK</sequence>
<feature type="region of interest" description="Disordered" evidence="1">
    <location>
        <begin position="33"/>
        <end position="58"/>
    </location>
</feature>
<feature type="compositionally biased region" description="Low complexity" evidence="1">
    <location>
        <begin position="45"/>
        <end position="56"/>
    </location>
</feature>
<protein>
    <recommendedName>
        <fullName evidence="3">DUF5667 domain-containing protein</fullName>
    </recommendedName>
</protein>
<feature type="compositionally biased region" description="Acidic residues" evidence="1">
    <location>
        <begin position="232"/>
        <end position="243"/>
    </location>
</feature>
<feature type="domain" description="DUF5667" evidence="3">
    <location>
        <begin position="65"/>
        <end position="167"/>
    </location>
</feature>
<name>A0ABR4ZZG0_9BACL</name>
<dbReference type="RefSeq" id="WP_041067896.1">
    <property type="nucleotide sequence ID" value="NZ_JXAL01000034.1"/>
</dbReference>
<evidence type="ECO:0000256" key="1">
    <source>
        <dbReference type="SAM" id="MobiDB-lite"/>
    </source>
</evidence>
<accession>A0ABR4ZZG0</accession>
<proteinExistence type="predicted"/>
<dbReference type="Pfam" id="PF18915">
    <property type="entry name" value="DUF5667"/>
    <property type="match status" value="1"/>
</dbReference>
<keyword evidence="5" id="KW-1185">Reference proteome</keyword>
<keyword evidence="2" id="KW-0732">Signal</keyword>
<dbReference type="InterPro" id="IPR043725">
    <property type="entry name" value="DUF5667"/>
</dbReference>
<feature type="compositionally biased region" description="Basic and acidic residues" evidence="1">
    <location>
        <begin position="244"/>
        <end position="292"/>
    </location>
</feature>
<comment type="caution">
    <text evidence="4">The sequence shown here is derived from an EMBL/GenBank/DDBJ whole genome shotgun (WGS) entry which is preliminary data.</text>
</comment>
<evidence type="ECO:0000256" key="2">
    <source>
        <dbReference type="SAM" id="SignalP"/>
    </source>
</evidence>
<reference evidence="4 5" key="1">
    <citation type="submission" date="2014-12" db="EMBL/GenBank/DDBJ databases">
        <title>Draft genome sequence of Cohnella kolymensis strain B-2846.</title>
        <authorList>
            <person name="Karlyshev A.V."/>
            <person name="Kudryashova E.B."/>
        </authorList>
    </citation>
    <scope>NUCLEOTIDE SEQUENCE [LARGE SCALE GENOMIC DNA]</scope>
    <source>
        <strain evidence="4 5">VKM B-2846</strain>
    </source>
</reference>
<feature type="region of interest" description="Disordered" evidence="1">
    <location>
        <begin position="212"/>
        <end position="292"/>
    </location>
</feature>
<feature type="compositionally biased region" description="Basic and acidic residues" evidence="1">
    <location>
        <begin position="215"/>
        <end position="231"/>
    </location>
</feature>
<gene>
    <name evidence="4" type="ORF">SD71_21390</name>
</gene>
<dbReference type="EMBL" id="JXAL01000034">
    <property type="protein sequence ID" value="KIL34211.1"/>
    <property type="molecule type" value="Genomic_DNA"/>
</dbReference>
<evidence type="ECO:0000259" key="3">
    <source>
        <dbReference type="Pfam" id="PF18915"/>
    </source>
</evidence>